<sequence>ARRGGMGGEDGASQKYRVTDVAQQVKETVEQERHDPRTTIVAGHDKQTSFKRRDSLRKTLLAPFARRSSSKVGASGAAVVPKPLIEKDKEQKHQGAPGYGYLGRREHPMVAVLDGRWCQITFGVITLAALFGPDLHMIFSKAGDEVILEVILSVCLLVFLAELVVSSMYRKRYFLSFFFWLDLVGMLSLIPDIPFIWEAMFPTDVQEQENLAILRAGRLVRTGTRTTRALRLVKFVRFTRIMRIFRLIRLARSHLLRTFFTGPDNVQNQTPNKLGIRLADLLGKRVIIGLILVLLCLPYLEVATLDYSQEHGIEMLEALDKTVNETVLADQVDVFLALQPTLIELVVANETKVSLYTDLVSLNSRLVAFIPSRSEESFGIFDETDREKEQAVLNIILTLLLVVLMGLSAYFFNRDISEHVVRPIKKTTRVIRKLAGTLFLLSKEEAGADDDNLMENDFIDSVVDQLIIFFNVDKIGGENADAKVAPDDLSSEGSSTDGKSQLSAFKKASSKAHLDAIQDIGNDEIRSLSSFEAMVEDKQAVQFFKIFLTSEFAVESLMFVEQVDQYKRTWTSLSNQSTHIVNNYILETAENQVNIDHSKRTRVLSTDFSSLRSSTFDESRVEILKQLKRDNFPRFLKSKLASDFIELKKMQLSKERMLQAEKEAKNAPQPESDKKVMTVVRLFSDKLKTKLRLNADSQSGTGVGNLPGGSPAAGASPPVPE</sequence>
<feature type="non-terminal residue" evidence="4">
    <location>
        <position position="1"/>
    </location>
</feature>
<keyword evidence="5" id="KW-1185">Reference proteome</keyword>
<comment type="caution">
    <text evidence="4">The sequence shown here is derived from an EMBL/GenBank/DDBJ whole genome shotgun (WGS) entry which is preliminary data.</text>
</comment>
<dbReference type="Pfam" id="PF00615">
    <property type="entry name" value="RGS"/>
    <property type="match status" value="1"/>
</dbReference>
<feature type="transmembrane region" description="Helical" evidence="2">
    <location>
        <begin position="391"/>
        <end position="412"/>
    </location>
</feature>
<feature type="region of interest" description="Disordered" evidence="1">
    <location>
        <begin position="26"/>
        <end position="52"/>
    </location>
</feature>
<feature type="region of interest" description="Disordered" evidence="1">
    <location>
        <begin position="691"/>
        <end position="721"/>
    </location>
</feature>
<evidence type="ECO:0000256" key="2">
    <source>
        <dbReference type="SAM" id="Phobius"/>
    </source>
</evidence>
<dbReference type="EMBL" id="CAXAMM010004688">
    <property type="protein sequence ID" value="CAK9004519.1"/>
    <property type="molecule type" value="Genomic_DNA"/>
</dbReference>
<dbReference type="SUPFAM" id="SSF48097">
    <property type="entry name" value="Regulator of G-protein signaling, RGS"/>
    <property type="match status" value="1"/>
</dbReference>
<dbReference type="PRINTS" id="PR01301">
    <property type="entry name" value="RGSPROTEIN"/>
</dbReference>
<dbReference type="Gene3D" id="1.10.167.10">
    <property type="entry name" value="Regulator of G-protein Signalling 4, domain 2"/>
    <property type="match status" value="1"/>
</dbReference>
<keyword evidence="2" id="KW-0812">Transmembrane</keyword>
<dbReference type="PROSITE" id="PS50132">
    <property type="entry name" value="RGS"/>
    <property type="match status" value="1"/>
</dbReference>
<accession>A0ABP0IPN6</accession>
<feature type="compositionally biased region" description="Low complexity" evidence="1">
    <location>
        <begin position="708"/>
        <end position="721"/>
    </location>
</feature>
<feature type="compositionally biased region" description="Basic and acidic residues" evidence="1">
    <location>
        <begin position="27"/>
        <end position="52"/>
    </location>
</feature>
<organism evidence="4 5">
    <name type="scientific">Durusdinium trenchii</name>
    <dbReference type="NCBI Taxonomy" id="1381693"/>
    <lineage>
        <taxon>Eukaryota</taxon>
        <taxon>Sar</taxon>
        <taxon>Alveolata</taxon>
        <taxon>Dinophyceae</taxon>
        <taxon>Suessiales</taxon>
        <taxon>Symbiodiniaceae</taxon>
        <taxon>Durusdinium</taxon>
    </lineage>
</organism>
<protein>
    <submittedName>
        <fullName evidence="4">Regulator of G-protein signaling 16 (RGS16) (Retinal-specific RGS) (RGS-r) (Retinally abundant regulator of G-protein signaling)</fullName>
    </submittedName>
</protein>
<proteinExistence type="predicted"/>
<name>A0ABP0IPN6_9DINO</name>
<feature type="transmembrane region" description="Helical" evidence="2">
    <location>
        <begin position="286"/>
        <end position="305"/>
    </location>
</feature>
<feature type="transmembrane region" description="Helical" evidence="2">
    <location>
        <begin position="177"/>
        <end position="197"/>
    </location>
</feature>
<dbReference type="PANTHER" id="PTHR43336">
    <property type="entry name" value="OXYGEN SENSOR HISTIDINE KINASE RESPONSE REGULATOR DEVS/DOSS"/>
    <property type="match status" value="1"/>
</dbReference>
<dbReference type="Proteomes" id="UP001642464">
    <property type="component" value="Unassembled WGS sequence"/>
</dbReference>
<keyword evidence="2" id="KW-0472">Membrane</keyword>
<feature type="transmembrane region" description="Helical" evidence="2">
    <location>
        <begin position="146"/>
        <end position="165"/>
    </location>
</feature>
<dbReference type="InterPro" id="IPR016137">
    <property type="entry name" value="RGS"/>
</dbReference>
<gene>
    <name evidence="4" type="ORF">SCF082_LOCUS8220</name>
</gene>
<dbReference type="PANTHER" id="PTHR43336:SF3">
    <property type="entry name" value="GUANYLATE CYCLASE DOMAIN-CONTAINING PROTEIN"/>
    <property type="match status" value="1"/>
</dbReference>
<feature type="transmembrane region" description="Helical" evidence="2">
    <location>
        <begin position="117"/>
        <end position="140"/>
    </location>
</feature>
<evidence type="ECO:0000313" key="5">
    <source>
        <dbReference type="Proteomes" id="UP001642464"/>
    </source>
</evidence>
<dbReference type="InterPro" id="IPR044926">
    <property type="entry name" value="RGS_subdomain_2"/>
</dbReference>
<dbReference type="SMART" id="SM00315">
    <property type="entry name" value="RGS"/>
    <property type="match status" value="1"/>
</dbReference>
<keyword evidence="2" id="KW-1133">Transmembrane helix</keyword>
<evidence type="ECO:0000313" key="4">
    <source>
        <dbReference type="EMBL" id="CAK9004519.1"/>
    </source>
</evidence>
<evidence type="ECO:0000256" key="1">
    <source>
        <dbReference type="SAM" id="MobiDB-lite"/>
    </source>
</evidence>
<reference evidence="4 5" key="1">
    <citation type="submission" date="2024-02" db="EMBL/GenBank/DDBJ databases">
        <authorList>
            <person name="Chen Y."/>
            <person name="Shah S."/>
            <person name="Dougan E. K."/>
            <person name="Thang M."/>
            <person name="Chan C."/>
        </authorList>
    </citation>
    <scope>NUCLEOTIDE SEQUENCE [LARGE SCALE GENOMIC DNA]</scope>
</reference>
<feature type="domain" description="RGS" evidence="3">
    <location>
        <begin position="530"/>
        <end position="645"/>
    </location>
</feature>
<dbReference type="InterPro" id="IPR036305">
    <property type="entry name" value="RGS_sf"/>
</dbReference>
<evidence type="ECO:0000259" key="3">
    <source>
        <dbReference type="PROSITE" id="PS50132"/>
    </source>
</evidence>